<organism evidence="3">
    <name type="scientific">marine metagenome</name>
    <dbReference type="NCBI Taxonomy" id="408172"/>
    <lineage>
        <taxon>unclassified sequences</taxon>
        <taxon>metagenomes</taxon>
        <taxon>ecological metagenomes</taxon>
    </lineage>
</organism>
<dbReference type="Pfam" id="PF00106">
    <property type="entry name" value="adh_short"/>
    <property type="match status" value="1"/>
</dbReference>
<dbReference type="Gene3D" id="3.40.50.720">
    <property type="entry name" value="NAD(P)-binding Rossmann-like Domain"/>
    <property type="match status" value="1"/>
</dbReference>
<evidence type="ECO:0000313" key="3">
    <source>
        <dbReference type="EMBL" id="SVA96223.1"/>
    </source>
</evidence>
<evidence type="ECO:0000256" key="2">
    <source>
        <dbReference type="ARBA" id="ARBA00023002"/>
    </source>
</evidence>
<gene>
    <name evidence="3" type="ORF">METZ01_LOCUS149077</name>
</gene>
<reference evidence="3" key="1">
    <citation type="submission" date="2018-05" db="EMBL/GenBank/DDBJ databases">
        <authorList>
            <person name="Lanie J.A."/>
            <person name="Ng W.-L."/>
            <person name="Kazmierczak K.M."/>
            <person name="Andrzejewski T.M."/>
            <person name="Davidsen T.M."/>
            <person name="Wayne K.J."/>
            <person name="Tettelin H."/>
            <person name="Glass J.I."/>
            <person name="Rusch D."/>
            <person name="Podicherti R."/>
            <person name="Tsui H.-C.T."/>
            <person name="Winkler M.E."/>
        </authorList>
    </citation>
    <scope>NUCLEOTIDE SEQUENCE</scope>
</reference>
<name>A0A382A5L1_9ZZZZ</name>
<dbReference type="GO" id="GO:0016491">
    <property type="term" value="F:oxidoreductase activity"/>
    <property type="evidence" value="ECO:0007669"/>
    <property type="project" value="UniProtKB-KW"/>
</dbReference>
<feature type="non-terminal residue" evidence="3">
    <location>
        <position position="142"/>
    </location>
</feature>
<dbReference type="InterPro" id="IPR036291">
    <property type="entry name" value="NAD(P)-bd_dom_sf"/>
</dbReference>
<dbReference type="AlphaFoldDB" id="A0A382A5L1"/>
<dbReference type="PANTHER" id="PTHR43669:SF3">
    <property type="entry name" value="ALCOHOL DEHYDROGENASE, PUTATIVE (AFU_ORTHOLOGUE AFUA_3G03445)-RELATED"/>
    <property type="match status" value="1"/>
</dbReference>
<keyword evidence="2" id="KW-0560">Oxidoreductase</keyword>
<proteinExistence type="inferred from homology"/>
<dbReference type="SUPFAM" id="SSF51735">
    <property type="entry name" value="NAD(P)-binding Rossmann-fold domains"/>
    <property type="match status" value="1"/>
</dbReference>
<evidence type="ECO:0000256" key="1">
    <source>
        <dbReference type="ARBA" id="ARBA00006484"/>
    </source>
</evidence>
<dbReference type="InterPro" id="IPR002347">
    <property type="entry name" value="SDR_fam"/>
</dbReference>
<dbReference type="PANTHER" id="PTHR43669">
    <property type="entry name" value="5-KETO-D-GLUCONATE 5-REDUCTASE"/>
    <property type="match status" value="1"/>
</dbReference>
<accession>A0A382A5L1</accession>
<feature type="non-terminal residue" evidence="3">
    <location>
        <position position="1"/>
    </location>
</feature>
<dbReference type="CDD" id="cd05233">
    <property type="entry name" value="SDR_c"/>
    <property type="match status" value="1"/>
</dbReference>
<sequence length="142" mass="15194">LSISIDFKGKNILITGGTKGIGKGIAETFLKANACVFVCARNSPKKIPKVGSNTAKYIYCDVKDPVSIEKTINEIIKKYQSIDVLINNAGGGPMTEAATTPIKLSESIVKLNLLAPFYVGQQANSIMQKQKFGGNIINICSV</sequence>
<protein>
    <recommendedName>
        <fullName evidence="4">Ketoreductase (KR) domain-containing protein</fullName>
    </recommendedName>
</protein>
<evidence type="ECO:0008006" key="4">
    <source>
        <dbReference type="Google" id="ProtNLM"/>
    </source>
</evidence>
<dbReference type="PRINTS" id="PR00081">
    <property type="entry name" value="GDHRDH"/>
</dbReference>
<dbReference type="EMBL" id="UINC01023812">
    <property type="protein sequence ID" value="SVA96223.1"/>
    <property type="molecule type" value="Genomic_DNA"/>
</dbReference>
<comment type="similarity">
    <text evidence="1">Belongs to the short-chain dehydrogenases/reductases (SDR) family.</text>
</comment>